<evidence type="ECO:0000259" key="12">
    <source>
        <dbReference type="PROSITE" id="PS00028"/>
    </source>
</evidence>
<keyword evidence="10" id="KW-0539">Nucleus</keyword>
<keyword evidence="6" id="KW-0862">Zinc</keyword>
<dbReference type="Pfam" id="PF13912">
    <property type="entry name" value="zf-C2H2_6"/>
    <property type="match status" value="1"/>
</dbReference>
<dbReference type="Gene3D" id="3.30.160.60">
    <property type="entry name" value="Classic Zinc Finger"/>
    <property type="match status" value="5"/>
</dbReference>
<evidence type="ECO:0000256" key="6">
    <source>
        <dbReference type="ARBA" id="ARBA00022833"/>
    </source>
</evidence>
<gene>
    <name evidence="13" type="ORF">BINO364_LOCUS12524</name>
</gene>
<feature type="non-terminal residue" evidence="13">
    <location>
        <position position="423"/>
    </location>
</feature>
<evidence type="ECO:0000256" key="3">
    <source>
        <dbReference type="ARBA" id="ARBA00022723"/>
    </source>
</evidence>
<dbReference type="Pfam" id="PF00096">
    <property type="entry name" value="zf-C2H2"/>
    <property type="match status" value="4"/>
</dbReference>
<dbReference type="PANTHER" id="PTHR24379">
    <property type="entry name" value="KRAB AND ZINC FINGER DOMAIN-CONTAINING"/>
    <property type="match status" value="1"/>
</dbReference>
<feature type="domain" description="C2H2-type" evidence="12">
    <location>
        <begin position="323"/>
        <end position="344"/>
    </location>
</feature>
<evidence type="ECO:0000256" key="1">
    <source>
        <dbReference type="ARBA" id="ARBA00004123"/>
    </source>
</evidence>
<keyword evidence="3" id="KW-0479">Metal-binding</keyword>
<evidence type="ECO:0000256" key="2">
    <source>
        <dbReference type="ARBA" id="ARBA00006991"/>
    </source>
</evidence>
<accession>A0A8J9VIV1</accession>
<evidence type="ECO:0000256" key="8">
    <source>
        <dbReference type="ARBA" id="ARBA00023125"/>
    </source>
</evidence>
<dbReference type="SUPFAM" id="SSF57667">
    <property type="entry name" value="beta-beta-alpha zinc fingers"/>
    <property type="match status" value="4"/>
</dbReference>
<dbReference type="PROSITE" id="PS00028">
    <property type="entry name" value="ZINC_FINGER_C2H2_1"/>
    <property type="match status" value="6"/>
</dbReference>
<dbReference type="InterPro" id="IPR013087">
    <property type="entry name" value="Znf_C2H2_type"/>
</dbReference>
<comment type="similarity">
    <text evidence="2">Belongs to the krueppel C2H2-type zinc-finger protein family.</text>
</comment>
<dbReference type="Proteomes" id="UP000838878">
    <property type="component" value="Chromosome 6"/>
</dbReference>
<dbReference type="SUPFAM" id="SSF57716">
    <property type="entry name" value="Glucocorticoid receptor-like (DNA-binding domain)"/>
    <property type="match status" value="1"/>
</dbReference>
<dbReference type="OrthoDB" id="5305647at2759"/>
<feature type="domain" description="C2H2-type" evidence="12">
    <location>
        <begin position="290"/>
        <end position="311"/>
    </location>
</feature>
<evidence type="ECO:0000256" key="4">
    <source>
        <dbReference type="ARBA" id="ARBA00022737"/>
    </source>
</evidence>
<dbReference type="FunFam" id="3.30.160.60:FF:000130">
    <property type="entry name" value="Spalt-like transcription factor 4"/>
    <property type="match status" value="1"/>
</dbReference>
<feature type="domain" description="C2H2-type" evidence="12">
    <location>
        <begin position="380"/>
        <end position="400"/>
    </location>
</feature>
<comment type="subcellular location">
    <subcellularLocation>
        <location evidence="1">Nucleus</location>
    </subcellularLocation>
</comment>
<proteinExistence type="inferred from homology"/>
<feature type="domain" description="C2H2-type" evidence="12">
    <location>
        <begin position="352"/>
        <end position="372"/>
    </location>
</feature>
<evidence type="ECO:0000313" key="14">
    <source>
        <dbReference type="Proteomes" id="UP000838878"/>
    </source>
</evidence>
<feature type="domain" description="C2H2-type" evidence="12">
    <location>
        <begin position="233"/>
        <end position="254"/>
    </location>
</feature>
<evidence type="ECO:0000256" key="7">
    <source>
        <dbReference type="ARBA" id="ARBA00023015"/>
    </source>
</evidence>
<dbReference type="InterPro" id="IPR036236">
    <property type="entry name" value="Znf_C2H2_sf"/>
</dbReference>
<keyword evidence="7" id="KW-0805">Transcription regulation</keyword>
<keyword evidence="4" id="KW-0677">Repeat</keyword>
<keyword evidence="9" id="KW-0804">Transcription</keyword>
<dbReference type="Pfam" id="PF07776">
    <property type="entry name" value="zf-AD"/>
    <property type="match status" value="1"/>
</dbReference>
<dbReference type="FunFam" id="3.30.160.60:FF:001370">
    <property type="entry name" value="Zinc finger protein"/>
    <property type="match status" value="1"/>
</dbReference>
<sequence length="423" mass="48718">MDKITVVNLCRICLENGADLPIFEESDDETCILSKLVLCLKEKIEDIEGYPRFICKLCNKVLDTAYDFINKYKNSCKILENGLEVIKQETDELSSLSGKGMSEEEIEVENIKNEYDQSSSDNDFDLSDHHEEYFKPLEFSLKIKVENDDNSSKATTKKKGCRLKSNTKQNTSNIATSILEGQFAWNGDQWCCSSKSNSVLHDKSKLLKPKTESKKRITINIPKIKKPNPPKLCDLCGEVFKSTDKLTVHKKRVHFRSPVKCSHCSRVFVSNYYLKRHVKRKHEEHKTFICAICGKGFAFKGELSNHNRNVHDKHLRPKKQFKCQFCNKIYKCAKSVTVHERSVHTGDRPAVCTVCGSSFYHEEYLREHMRLHTGETPFKCPICGRGYAQRGNMKSHLRIHKKSELDPVTLSKLRPNYLRLLKA</sequence>
<dbReference type="SMART" id="SM00355">
    <property type="entry name" value="ZnF_C2H2"/>
    <property type="match status" value="6"/>
</dbReference>
<dbReference type="SMART" id="SM00868">
    <property type="entry name" value="zf-AD"/>
    <property type="match status" value="1"/>
</dbReference>
<dbReference type="PANTHER" id="PTHR24379:SF121">
    <property type="entry name" value="C2H2-TYPE DOMAIN-CONTAINING PROTEIN"/>
    <property type="match status" value="1"/>
</dbReference>
<evidence type="ECO:0000256" key="11">
    <source>
        <dbReference type="SAM" id="Coils"/>
    </source>
</evidence>
<organism evidence="13 14">
    <name type="scientific">Brenthis ino</name>
    <name type="common">lesser marbled fritillary</name>
    <dbReference type="NCBI Taxonomy" id="405034"/>
    <lineage>
        <taxon>Eukaryota</taxon>
        <taxon>Metazoa</taxon>
        <taxon>Ecdysozoa</taxon>
        <taxon>Arthropoda</taxon>
        <taxon>Hexapoda</taxon>
        <taxon>Insecta</taxon>
        <taxon>Pterygota</taxon>
        <taxon>Neoptera</taxon>
        <taxon>Endopterygota</taxon>
        <taxon>Lepidoptera</taxon>
        <taxon>Glossata</taxon>
        <taxon>Ditrysia</taxon>
        <taxon>Papilionoidea</taxon>
        <taxon>Nymphalidae</taxon>
        <taxon>Heliconiinae</taxon>
        <taxon>Argynnini</taxon>
        <taxon>Brenthis</taxon>
    </lineage>
</organism>
<keyword evidence="8" id="KW-0238">DNA-binding</keyword>
<dbReference type="AlphaFoldDB" id="A0A8J9VIV1"/>
<feature type="domain" description="C2H2-type" evidence="12">
    <location>
        <begin position="261"/>
        <end position="282"/>
    </location>
</feature>
<keyword evidence="11" id="KW-0175">Coiled coil</keyword>
<keyword evidence="14" id="KW-1185">Reference proteome</keyword>
<dbReference type="GO" id="GO:0005634">
    <property type="term" value="C:nucleus"/>
    <property type="evidence" value="ECO:0007669"/>
    <property type="project" value="UniProtKB-SubCell"/>
</dbReference>
<dbReference type="Gene3D" id="3.40.1800.20">
    <property type="match status" value="1"/>
</dbReference>
<feature type="coiled-coil region" evidence="11">
    <location>
        <begin position="69"/>
        <end position="121"/>
    </location>
</feature>
<dbReference type="InterPro" id="IPR012934">
    <property type="entry name" value="Znf_AD"/>
</dbReference>
<protein>
    <recommendedName>
        <fullName evidence="12">C2H2-type domain-containing protein</fullName>
    </recommendedName>
</protein>
<dbReference type="EMBL" id="OV170226">
    <property type="protein sequence ID" value="CAH0727145.1"/>
    <property type="molecule type" value="Genomic_DNA"/>
</dbReference>
<reference evidence="13" key="1">
    <citation type="submission" date="2021-12" db="EMBL/GenBank/DDBJ databases">
        <authorList>
            <person name="Martin H S."/>
        </authorList>
    </citation>
    <scope>NUCLEOTIDE SEQUENCE</scope>
</reference>
<dbReference type="GO" id="GO:0008270">
    <property type="term" value="F:zinc ion binding"/>
    <property type="evidence" value="ECO:0007669"/>
    <property type="project" value="UniProtKB-KW"/>
</dbReference>
<name>A0A8J9VIV1_9NEOP</name>
<evidence type="ECO:0000313" key="13">
    <source>
        <dbReference type="EMBL" id="CAH0727145.1"/>
    </source>
</evidence>
<evidence type="ECO:0000256" key="9">
    <source>
        <dbReference type="ARBA" id="ARBA00023163"/>
    </source>
</evidence>
<dbReference type="GO" id="GO:0003690">
    <property type="term" value="F:double-stranded DNA binding"/>
    <property type="evidence" value="ECO:0007669"/>
    <property type="project" value="UniProtKB-ARBA"/>
</dbReference>
<evidence type="ECO:0000256" key="5">
    <source>
        <dbReference type="ARBA" id="ARBA00022771"/>
    </source>
</evidence>
<evidence type="ECO:0000256" key="10">
    <source>
        <dbReference type="ARBA" id="ARBA00023242"/>
    </source>
</evidence>
<keyword evidence="5" id="KW-0863">Zinc-finger</keyword>